<evidence type="ECO:0000313" key="7">
    <source>
        <dbReference type="EMBL" id="MBP2041343.1"/>
    </source>
</evidence>
<accession>A0ABS4LH46</accession>
<proteinExistence type="predicted"/>
<dbReference type="PANTHER" id="PTHR43273">
    <property type="entry name" value="ANAEROBIC SULFATASE-MATURATING ENZYME HOMOLOG ASLB-RELATED"/>
    <property type="match status" value="1"/>
</dbReference>
<feature type="compositionally biased region" description="Basic and acidic residues" evidence="5">
    <location>
        <begin position="43"/>
        <end position="56"/>
    </location>
</feature>
<dbReference type="RefSeq" id="WP_372453173.1">
    <property type="nucleotide sequence ID" value="NZ_BMVL01000010.1"/>
</dbReference>
<dbReference type="PANTHER" id="PTHR43273:SF8">
    <property type="entry name" value="RADICAL SAM DOMAIN PROTEIN"/>
    <property type="match status" value="1"/>
</dbReference>
<evidence type="ECO:0000256" key="3">
    <source>
        <dbReference type="ARBA" id="ARBA00023004"/>
    </source>
</evidence>
<keyword evidence="4" id="KW-0411">Iron-sulfur</keyword>
<dbReference type="SFLD" id="SFLDG01067">
    <property type="entry name" value="SPASM/twitch_domain_containing"/>
    <property type="match status" value="1"/>
</dbReference>
<protein>
    <recommendedName>
        <fullName evidence="6">Radical SAM core domain-containing protein</fullName>
    </recommendedName>
</protein>
<keyword evidence="1" id="KW-0949">S-adenosyl-L-methionine</keyword>
<dbReference type="CDD" id="cd01335">
    <property type="entry name" value="Radical_SAM"/>
    <property type="match status" value="1"/>
</dbReference>
<dbReference type="SUPFAM" id="SSF102114">
    <property type="entry name" value="Radical SAM enzymes"/>
    <property type="match status" value="1"/>
</dbReference>
<sequence>MGRAVRNGSPLPAPGSPDPTTPHRDPVPDAPAAPADEDQAVPAHRDPAAQHPHRDPVPPAHLEQVPPAPDDPAGQHPNRSPAAPGQPALQDPAVQYPYGAAAPVAQTLRPAPALHDPAGQHPLHDPAAQRTRHARHAPWPYTRLDVAAARAAGHRPHPVRQFVLKTRSRCNLACTYCYVYEMADQGWRDQPPVMTPATFARAAQRIAEHAAAHDLPRVDLVLHGGEPLLTAPARLAEPVDAIRTAVAEAAPHTRVTATVQTNGTLLTRGRLAALAAAGIRVGVSLDGGLPAHNTRRVDHAGRPGFGAAARGLRLLARHPQSYAGVLCVVDLDQDPVETYESLLAFAPPSIGLLLPLANWSDPPPGHHPDRTPYADWLLAVFERWWHDGVRRTRIRLFEEIIALLLGLPTATETLGLTPAATAVIETDGSIEQADSLKSAYEGAAATGMTLDTHSFDQFLDHPGLAARQLGRDALAAPCRACELVEVCGGGHYPHRYRAGEGFRQPSVYCADLQPLIRHIAAAVEHAVRHAAAQAPTGTPSTTGTPGTPGTPAHPPAVAS</sequence>
<evidence type="ECO:0000313" key="8">
    <source>
        <dbReference type="Proteomes" id="UP001519310"/>
    </source>
</evidence>
<dbReference type="InterPro" id="IPR023867">
    <property type="entry name" value="Sulphatase_maturase_rSAM"/>
</dbReference>
<comment type="caution">
    <text evidence="7">The sequence shown here is derived from an EMBL/GenBank/DDBJ whole genome shotgun (WGS) entry which is preliminary data.</text>
</comment>
<dbReference type="SFLD" id="SFLDS00029">
    <property type="entry name" value="Radical_SAM"/>
    <property type="match status" value="1"/>
</dbReference>
<reference evidence="7 8" key="1">
    <citation type="submission" date="2021-03" db="EMBL/GenBank/DDBJ databases">
        <title>Genomic Encyclopedia of Type Strains, Phase IV (KMG-IV): sequencing the most valuable type-strain genomes for metagenomic binning, comparative biology and taxonomic classification.</title>
        <authorList>
            <person name="Goeker M."/>
        </authorList>
    </citation>
    <scope>NUCLEOTIDE SEQUENCE [LARGE SCALE GENOMIC DNA]</scope>
    <source>
        <strain evidence="7 8">DSM 40526</strain>
    </source>
</reference>
<dbReference type="InterPro" id="IPR058240">
    <property type="entry name" value="rSAM_sf"/>
</dbReference>
<dbReference type="SFLD" id="SFLDG01072">
    <property type="entry name" value="dehydrogenase_like"/>
    <property type="match status" value="1"/>
</dbReference>
<keyword evidence="2" id="KW-0479">Metal-binding</keyword>
<feature type="compositionally biased region" description="Pro residues" evidence="5">
    <location>
        <begin position="11"/>
        <end position="20"/>
    </location>
</feature>
<evidence type="ECO:0000256" key="4">
    <source>
        <dbReference type="ARBA" id="ARBA00023014"/>
    </source>
</evidence>
<feature type="domain" description="Radical SAM core" evidence="6">
    <location>
        <begin position="155"/>
        <end position="395"/>
    </location>
</feature>
<keyword evidence="3" id="KW-0408">Iron</keyword>
<dbReference type="EMBL" id="JAGGLQ010000023">
    <property type="protein sequence ID" value="MBP2041343.1"/>
    <property type="molecule type" value="Genomic_DNA"/>
</dbReference>
<dbReference type="InterPro" id="IPR007197">
    <property type="entry name" value="rSAM"/>
</dbReference>
<dbReference type="NCBIfam" id="TIGR04269">
    <property type="entry name" value="SAM_SPASM_FxsB"/>
    <property type="match status" value="1"/>
</dbReference>
<keyword evidence="8" id="KW-1185">Reference proteome</keyword>
<evidence type="ECO:0000259" key="6">
    <source>
        <dbReference type="PROSITE" id="PS51918"/>
    </source>
</evidence>
<name>A0ABS4LH46_STRAV</name>
<feature type="region of interest" description="Disordered" evidence="5">
    <location>
        <begin position="1"/>
        <end position="92"/>
    </location>
</feature>
<gene>
    <name evidence="7" type="ORF">J2Z77_007200</name>
</gene>
<feature type="region of interest" description="Disordered" evidence="5">
    <location>
        <begin position="111"/>
        <end position="139"/>
    </location>
</feature>
<evidence type="ECO:0000256" key="1">
    <source>
        <dbReference type="ARBA" id="ARBA00022691"/>
    </source>
</evidence>
<dbReference type="SFLD" id="SFLDG01386">
    <property type="entry name" value="main_SPASM_domain-containing"/>
    <property type="match status" value="1"/>
</dbReference>
<organism evidence="7 8">
    <name type="scientific">Streptomyces avidinii</name>
    <dbReference type="NCBI Taxonomy" id="1895"/>
    <lineage>
        <taxon>Bacteria</taxon>
        <taxon>Bacillati</taxon>
        <taxon>Actinomycetota</taxon>
        <taxon>Actinomycetes</taxon>
        <taxon>Kitasatosporales</taxon>
        <taxon>Streptomycetaceae</taxon>
        <taxon>Streptomyces</taxon>
    </lineage>
</organism>
<dbReference type="InterPro" id="IPR013785">
    <property type="entry name" value="Aldolase_TIM"/>
</dbReference>
<dbReference type="Gene3D" id="3.20.20.70">
    <property type="entry name" value="Aldolase class I"/>
    <property type="match status" value="1"/>
</dbReference>
<feature type="region of interest" description="Disordered" evidence="5">
    <location>
        <begin position="530"/>
        <end position="559"/>
    </location>
</feature>
<evidence type="ECO:0000256" key="2">
    <source>
        <dbReference type="ARBA" id="ARBA00022723"/>
    </source>
</evidence>
<dbReference type="PROSITE" id="PS51918">
    <property type="entry name" value="RADICAL_SAM"/>
    <property type="match status" value="1"/>
</dbReference>
<evidence type="ECO:0000256" key="5">
    <source>
        <dbReference type="SAM" id="MobiDB-lite"/>
    </source>
</evidence>
<dbReference type="Proteomes" id="UP001519310">
    <property type="component" value="Unassembled WGS sequence"/>
</dbReference>
<dbReference type="Pfam" id="PF04055">
    <property type="entry name" value="Radical_SAM"/>
    <property type="match status" value="1"/>
</dbReference>
<dbReference type="InterPro" id="IPR026335">
    <property type="entry name" value="rSAM_SPASM_FxsB"/>
</dbReference>